<accession>A0ABP6LL27</accession>
<evidence type="ECO:0000313" key="1">
    <source>
        <dbReference type="EMBL" id="GAA3048566.1"/>
    </source>
</evidence>
<evidence type="ECO:0000313" key="2">
    <source>
        <dbReference type="Proteomes" id="UP001501532"/>
    </source>
</evidence>
<reference evidence="2" key="1">
    <citation type="journal article" date="2019" name="Int. J. Syst. Evol. Microbiol.">
        <title>The Global Catalogue of Microorganisms (GCM) 10K type strain sequencing project: providing services to taxonomists for standard genome sequencing and annotation.</title>
        <authorList>
            <consortium name="The Broad Institute Genomics Platform"/>
            <consortium name="The Broad Institute Genome Sequencing Center for Infectious Disease"/>
            <person name="Wu L."/>
            <person name="Ma J."/>
        </authorList>
    </citation>
    <scope>NUCLEOTIDE SEQUENCE [LARGE SCALE GENOMIC DNA]</scope>
    <source>
        <strain evidence="2">JCM 9091</strain>
    </source>
</reference>
<protein>
    <submittedName>
        <fullName evidence="1">Uncharacterized protein</fullName>
    </submittedName>
</protein>
<comment type="caution">
    <text evidence="1">The sequence shown here is derived from an EMBL/GenBank/DDBJ whole genome shotgun (WGS) entry which is preliminary data.</text>
</comment>
<proteinExistence type="predicted"/>
<dbReference type="Proteomes" id="UP001501532">
    <property type="component" value="Unassembled WGS sequence"/>
</dbReference>
<name>A0ABP6LL27_9ACTN</name>
<sequence>MLRETVHMACHPLHRRERHSSAVLVERVWNGAKTAQVRPDSVMVTTDVSLRKGGHRGTLPNISIRTQGLTACGIPHVRASQLNSF</sequence>
<keyword evidence="2" id="KW-1185">Reference proteome</keyword>
<gene>
    <name evidence="1" type="ORF">GCM10010448_34560</name>
</gene>
<dbReference type="EMBL" id="BAAAUF010000025">
    <property type="protein sequence ID" value="GAA3048566.1"/>
    <property type="molecule type" value="Genomic_DNA"/>
</dbReference>
<organism evidence="1 2">
    <name type="scientific">Streptomyces glomeratus</name>
    <dbReference type="NCBI Taxonomy" id="284452"/>
    <lineage>
        <taxon>Bacteria</taxon>
        <taxon>Bacillati</taxon>
        <taxon>Actinomycetota</taxon>
        <taxon>Actinomycetes</taxon>
        <taxon>Kitasatosporales</taxon>
        <taxon>Streptomycetaceae</taxon>
        <taxon>Streptomyces</taxon>
    </lineage>
</organism>